<comment type="subcellular location">
    <subcellularLocation>
        <location evidence="1">Cell membrane</location>
        <topology evidence="1">Multi-pass membrane protein</topology>
    </subcellularLocation>
</comment>
<dbReference type="InterPro" id="IPR013525">
    <property type="entry name" value="ABC2_TM"/>
</dbReference>
<comment type="caution">
    <text evidence="10">The sequence shown here is derived from an EMBL/GenBank/DDBJ whole genome shotgun (WGS) entry which is preliminary data.</text>
</comment>
<organism evidence="10 11">
    <name type="scientific">Chelatococcus asaccharovorans</name>
    <dbReference type="NCBI Taxonomy" id="28210"/>
    <lineage>
        <taxon>Bacteria</taxon>
        <taxon>Pseudomonadati</taxon>
        <taxon>Pseudomonadota</taxon>
        <taxon>Alphaproteobacteria</taxon>
        <taxon>Hyphomicrobiales</taxon>
        <taxon>Chelatococcaceae</taxon>
        <taxon>Chelatococcus</taxon>
    </lineage>
</organism>
<feature type="transmembrane region" description="Helical" evidence="8">
    <location>
        <begin position="36"/>
        <end position="53"/>
    </location>
</feature>
<evidence type="ECO:0000256" key="8">
    <source>
        <dbReference type="SAM" id="Phobius"/>
    </source>
</evidence>
<evidence type="ECO:0000256" key="6">
    <source>
        <dbReference type="ARBA" id="ARBA00022989"/>
    </source>
</evidence>
<proteinExistence type="inferred from homology"/>
<feature type="transmembrane region" description="Helical" evidence="8">
    <location>
        <begin position="355"/>
        <end position="375"/>
    </location>
</feature>
<dbReference type="PANTHER" id="PTHR30294:SF47">
    <property type="entry name" value="INNER MEMBRANE TRANSPORT PERMEASE YHHJ"/>
    <property type="match status" value="1"/>
</dbReference>
<keyword evidence="6 8" id="KW-1133">Transmembrane helix</keyword>
<gene>
    <name evidence="10" type="ORF">C7450_1167</name>
</gene>
<dbReference type="EMBL" id="QJJK01000016">
    <property type="protein sequence ID" value="PXW52434.1"/>
    <property type="molecule type" value="Genomic_DNA"/>
</dbReference>
<evidence type="ECO:0000256" key="7">
    <source>
        <dbReference type="ARBA" id="ARBA00023136"/>
    </source>
</evidence>
<dbReference type="AlphaFoldDB" id="A0A2V3TVS1"/>
<evidence type="ECO:0000256" key="2">
    <source>
        <dbReference type="ARBA" id="ARBA00007783"/>
    </source>
</evidence>
<evidence type="ECO:0000256" key="1">
    <source>
        <dbReference type="ARBA" id="ARBA00004651"/>
    </source>
</evidence>
<feature type="transmembrane region" description="Helical" evidence="8">
    <location>
        <begin position="267"/>
        <end position="291"/>
    </location>
</feature>
<comment type="similarity">
    <text evidence="2">Belongs to the ABC-2 integral membrane protein family.</text>
</comment>
<keyword evidence="11" id="KW-1185">Reference proteome</keyword>
<evidence type="ECO:0000256" key="5">
    <source>
        <dbReference type="ARBA" id="ARBA00022692"/>
    </source>
</evidence>
<name>A0A2V3TVS1_9HYPH</name>
<evidence type="ECO:0000313" key="10">
    <source>
        <dbReference type="EMBL" id="PXW52434.1"/>
    </source>
</evidence>
<evidence type="ECO:0000259" key="9">
    <source>
        <dbReference type="PROSITE" id="PS51012"/>
    </source>
</evidence>
<feature type="transmembrane region" description="Helical" evidence="8">
    <location>
        <begin position="186"/>
        <end position="210"/>
    </location>
</feature>
<evidence type="ECO:0000313" key="11">
    <source>
        <dbReference type="Proteomes" id="UP000248021"/>
    </source>
</evidence>
<dbReference type="PROSITE" id="PS51012">
    <property type="entry name" value="ABC_TM2"/>
    <property type="match status" value="1"/>
</dbReference>
<dbReference type="Gene3D" id="3.40.1710.10">
    <property type="entry name" value="abc type-2 transporter like domain"/>
    <property type="match status" value="1"/>
</dbReference>
<keyword evidence="3" id="KW-0813">Transport</keyword>
<dbReference type="RefSeq" id="WP_245450190.1">
    <property type="nucleotide sequence ID" value="NZ_JAHBRY010000001.1"/>
</dbReference>
<keyword evidence="7 8" id="KW-0472">Membrane</keyword>
<dbReference type="Pfam" id="PF12698">
    <property type="entry name" value="ABC2_membrane_3"/>
    <property type="match status" value="1"/>
</dbReference>
<feature type="transmembrane region" description="Helical" evidence="8">
    <location>
        <begin position="231"/>
        <end position="255"/>
    </location>
</feature>
<dbReference type="PANTHER" id="PTHR30294">
    <property type="entry name" value="MEMBRANE COMPONENT OF ABC TRANSPORTER YHHJ-RELATED"/>
    <property type="match status" value="1"/>
</dbReference>
<reference evidence="10 11" key="1">
    <citation type="submission" date="2018-05" db="EMBL/GenBank/DDBJ databases">
        <title>Genomic Encyclopedia of Type Strains, Phase IV (KMG-IV): sequencing the most valuable type-strain genomes for metagenomic binning, comparative biology and taxonomic classification.</title>
        <authorList>
            <person name="Goeker M."/>
        </authorList>
    </citation>
    <scope>NUCLEOTIDE SEQUENCE [LARGE SCALE GENOMIC DNA]</scope>
    <source>
        <strain evidence="10 11">DSM 6462</strain>
    </source>
</reference>
<dbReference type="InterPro" id="IPR051449">
    <property type="entry name" value="ABC-2_transporter_component"/>
</dbReference>
<protein>
    <submittedName>
        <fullName evidence="10">ABC-2 type transport system permease protein</fullName>
    </submittedName>
</protein>
<feature type="transmembrane region" description="Helical" evidence="8">
    <location>
        <begin position="298"/>
        <end position="316"/>
    </location>
</feature>
<evidence type="ECO:0000256" key="3">
    <source>
        <dbReference type="ARBA" id="ARBA00022448"/>
    </source>
</evidence>
<keyword evidence="4" id="KW-1003">Cell membrane</keyword>
<sequence>MALRMAPRLALHLAARMARIFRLGVKELRSLKADPVLVALIVYTFTVAVYTVANGAKFEVENAAVAVVDEDRSMLSARLRDALLKPFFKEPVLIDADAIDPAMDRGRVVFVVEIPPKFEHDVLAGRHPTIGLDIDATAMSQAGNGASYIQSIILAEVSAALPGATQSSPIDVTVRVNFNPNLKSDWFTAVMQVINNITMLAVILAGAALIREREHGTIEHLLVMPVTPIEIMLAKVWANGLVIVVASTFSLLVVVEWLLGVPIAGSVPLFVGATVLYLFSVTALGILIATVSTSMGQFGLIVMPSLIIMNLLSGSTTPMESMPVWLQNVMQLSPSTHFVALSQAILYRGAGAGLIWPQMLALVAIGGVFFAAAALRFRKALLSAS</sequence>
<dbReference type="GO" id="GO:0005886">
    <property type="term" value="C:plasma membrane"/>
    <property type="evidence" value="ECO:0007669"/>
    <property type="project" value="UniProtKB-SubCell"/>
</dbReference>
<dbReference type="InterPro" id="IPR047817">
    <property type="entry name" value="ABC2_TM_bact-type"/>
</dbReference>
<keyword evidence="5 8" id="KW-0812">Transmembrane</keyword>
<dbReference type="Proteomes" id="UP000248021">
    <property type="component" value="Unassembled WGS sequence"/>
</dbReference>
<feature type="domain" description="ABC transmembrane type-2" evidence="9">
    <location>
        <begin position="146"/>
        <end position="380"/>
    </location>
</feature>
<dbReference type="GO" id="GO:0140359">
    <property type="term" value="F:ABC-type transporter activity"/>
    <property type="evidence" value="ECO:0007669"/>
    <property type="project" value="InterPro"/>
</dbReference>
<evidence type="ECO:0000256" key="4">
    <source>
        <dbReference type="ARBA" id="ARBA00022475"/>
    </source>
</evidence>
<accession>A0A2V3TVS1</accession>